<organism evidence="3 4">
    <name type="scientific">Vibrio azureus NBRC 104587</name>
    <dbReference type="NCBI Taxonomy" id="1219077"/>
    <lineage>
        <taxon>Bacteria</taxon>
        <taxon>Pseudomonadati</taxon>
        <taxon>Pseudomonadota</taxon>
        <taxon>Gammaproteobacteria</taxon>
        <taxon>Vibrionales</taxon>
        <taxon>Vibrionaceae</taxon>
        <taxon>Vibrio</taxon>
    </lineage>
</organism>
<dbReference type="Proteomes" id="UP000016567">
    <property type="component" value="Unassembled WGS sequence"/>
</dbReference>
<dbReference type="InterPro" id="IPR011250">
    <property type="entry name" value="OMP/PagP_B-barrel"/>
</dbReference>
<comment type="caution">
    <text evidence="3">The sequence shown here is derived from an EMBL/GenBank/DDBJ whole genome shotgun (WGS) entry which is preliminary data.</text>
</comment>
<gene>
    <name evidence="3" type="ORF">VAZ01S_056_00010</name>
</gene>
<keyword evidence="4" id="KW-1185">Reference proteome</keyword>
<dbReference type="SUPFAM" id="SSF56925">
    <property type="entry name" value="OMPA-like"/>
    <property type="match status" value="1"/>
</dbReference>
<dbReference type="EMBL" id="BATL01000056">
    <property type="protein sequence ID" value="GAD76919.1"/>
    <property type="molecule type" value="Genomic_DNA"/>
</dbReference>
<dbReference type="AlphaFoldDB" id="U3C6A0"/>
<dbReference type="STRING" id="1219077.VAZ01S_056_00010"/>
<evidence type="ECO:0000256" key="1">
    <source>
        <dbReference type="ARBA" id="ARBA00022729"/>
    </source>
</evidence>
<sequence>NGTYADSSNPTPEEIQSVIDSVNGLVSVFDITSGAVAGGTITVDTLNAIEGVSGADKAHESLYADALANGAYADSSNPTAEEIQAVIDSVNSIAVVSNVALGTDGKDVSVDQLNTIEGVDRVNPNSIAGYNQAFQAGTFADPENPTAEEIQAIIDRVNLNQTLLTSDVDLDLDGLTAEQEAVLGTLDNDPDSRSQLLGSEHEENGVIDAHEDLDGDGLNNLSEFVCELDPLQHSGNDQAFGSIMAMVERDPTGDWDSDGISNQREIELGSNPISAYERDLNGNAIPDILETVLLHVGGNHTVTLNDDFDEDGLSDVYEVMKGYDFTNANSPEPNGGEDTDGNGLTIAQESILDGLADDADGDGIANEDEVRAAADPTLSDNIPFWVGSRLRDNGNVVSLEVYAPGTQAVERDILWTLPQEMGLPADINVTGNSLTFANTVYPTGRYTVLVEITKYIGDTVINLNSQYEIVVKDNGLVMTDADQDGIDDAVDPSISSPCITEPVLTDERHEIVTDDGVRPKVADYAQSVESTSTMVPISDFMDFYEVPSPDGEDHHEVFDMKLQLNGSKESYQVVLPMADPIKEGSVMYSMSGEGDWSNDVYQAQSSDAQKVMSSDWKNGEEGVCPTLQEKDRFTSHLTKGHHCILLMVQDGGDFDRDGIVNGEVHVSVTLATALTTPKETVEIGRSAGGSAGWLSIVALFGLLVRRSVIALALMPMLFQVSAVNAQATPYVGASVGGSHLSPHNGDSGFKVKQHNDMAYQLFAGVEEGAFTFEGYYTAMGEAEVSLPSGRQTGIKYQNFGVEIQYQYLLMEDVSVYLSSGLNFVNGSSDKAKVKEKHHSSVSIGTGVRWDMTSDWFVRLQLQSYSRDQQVLLLRFAKRF</sequence>
<dbReference type="Gene3D" id="2.40.160.20">
    <property type="match status" value="1"/>
</dbReference>
<evidence type="ECO:0000313" key="3">
    <source>
        <dbReference type="EMBL" id="GAD76919.1"/>
    </source>
</evidence>
<protein>
    <recommendedName>
        <fullName evidence="2">Outer membrane protein beta-barrel domain-containing protein</fullName>
    </recommendedName>
</protein>
<dbReference type="InterPro" id="IPR027385">
    <property type="entry name" value="Beta-barrel_OMP"/>
</dbReference>
<keyword evidence="1" id="KW-0732">Signal</keyword>
<reference evidence="3 4" key="1">
    <citation type="submission" date="2013-09" db="EMBL/GenBank/DDBJ databases">
        <title>Whole genome shotgun sequence of Vibrio azureus NBRC 104587.</title>
        <authorList>
            <person name="Isaki S."/>
            <person name="Hosoyama A."/>
            <person name="Numata M."/>
            <person name="Hashimoto M."/>
            <person name="Hosoyama Y."/>
            <person name="Tsuchikane K."/>
            <person name="Noguchi M."/>
            <person name="Hirakata S."/>
            <person name="Ichikawa N."/>
            <person name="Ohji S."/>
            <person name="Yamazoe A."/>
            <person name="Fujita N."/>
        </authorList>
    </citation>
    <scope>NUCLEOTIDE SEQUENCE [LARGE SCALE GENOMIC DNA]</scope>
    <source>
        <strain evidence="3 4">NBRC 104587</strain>
    </source>
</reference>
<evidence type="ECO:0000259" key="2">
    <source>
        <dbReference type="Pfam" id="PF13505"/>
    </source>
</evidence>
<evidence type="ECO:0000313" key="4">
    <source>
        <dbReference type="Proteomes" id="UP000016567"/>
    </source>
</evidence>
<name>U3C6A0_9VIBR</name>
<feature type="domain" description="Outer membrane protein beta-barrel" evidence="2">
    <location>
        <begin position="711"/>
        <end position="864"/>
    </location>
</feature>
<dbReference type="Pfam" id="PF13505">
    <property type="entry name" value="OMP_b-brl"/>
    <property type="match status" value="1"/>
</dbReference>
<accession>U3C6A0</accession>
<dbReference type="RefSeq" id="WP_021710665.1">
    <property type="nucleotide sequence ID" value="NZ_BATL01000056.1"/>
</dbReference>
<proteinExistence type="predicted"/>
<feature type="non-terminal residue" evidence="3">
    <location>
        <position position="1"/>
    </location>
</feature>
<dbReference type="eggNOG" id="COG0747">
    <property type="taxonomic scope" value="Bacteria"/>
</dbReference>